<name>A0ABV6AI24_9HYPH</name>
<proteinExistence type="predicted"/>
<protein>
    <submittedName>
        <fullName evidence="5">GntR family transcriptional regulator</fullName>
    </submittedName>
</protein>
<organism evidence="5 6">
    <name type="scientific">Rhizobium puerariae</name>
    <dbReference type="NCBI Taxonomy" id="1585791"/>
    <lineage>
        <taxon>Bacteria</taxon>
        <taxon>Pseudomonadati</taxon>
        <taxon>Pseudomonadota</taxon>
        <taxon>Alphaproteobacteria</taxon>
        <taxon>Hyphomicrobiales</taxon>
        <taxon>Rhizobiaceae</taxon>
        <taxon>Rhizobium/Agrobacterium group</taxon>
        <taxon>Rhizobium</taxon>
    </lineage>
</organism>
<dbReference type="Gene3D" id="1.10.10.10">
    <property type="entry name" value="Winged helix-like DNA-binding domain superfamily/Winged helix DNA-binding domain"/>
    <property type="match status" value="1"/>
</dbReference>
<keyword evidence="6" id="KW-1185">Reference proteome</keyword>
<dbReference type="CDD" id="cd07377">
    <property type="entry name" value="WHTH_GntR"/>
    <property type="match status" value="1"/>
</dbReference>
<evidence type="ECO:0000259" key="4">
    <source>
        <dbReference type="PROSITE" id="PS50949"/>
    </source>
</evidence>
<dbReference type="Proteomes" id="UP001589692">
    <property type="component" value="Unassembled WGS sequence"/>
</dbReference>
<gene>
    <name evidence="5" type="ORF">ACFFP0_09085</name>
</gene>
<dbReference type="InterPro" id="IPR036390">
    <property type="entry name" value="WH_DNA-bd_sf"/>
</dbReference>
<dbReference type="InterPro" id="IPR011711">
    <property type="entry name" value="GntR_C"/>
</dbReference>
<dbReference type="Pfam" id="PF00392">
    <property type="entry name" value="GntR"/>
    <property type="match status" value="1"/>
</dbReference>
<keyword evidence="1" id="KW-0805">Transcription regulation</keyword>
<dbReference type="PROSITE" id="PS50949">
    <property type="entry name" value="HTH_GNTR"/>
    <property type="match status" value="1"/>
</dbReference>
<dbReference type="InterPro" id="IPR036388">
    <property type="entry name" value="WH-like_DNA-bd_sf"/>
</dbReference>
<dbReference type="Gene3D" id="1.20.120.530">
    <property type="entry name" value="GntR ligand-binding domain-like"/>
    <property type="match status" value="1"/>
</dbReference>
<keyword evidence="2" id="KW-0238">DNA-binding</keyword>
<accession>A0ABV6AI24</accession>
<evidence type="ECO:0000256" key="2">
    <source>
        <dbReference type="ARBA" id="ARBA00023125"/>
    </source>
</evidence>
<dbReference type="SMART" id="SM00345">
    <property type="entry name" value="HTH_GNTR"/>
    <property type="match status" value="1"/>
</dbReference>
<dbReference type="RefSeq" id="WP_377259317.1">
    <property type="nucleotide sequence ID" value="NZ_JBHMAA010000011.1"/>
</dbReference>
<dbReference type="SUPFAM" id="SSF46785">
    <property type="entry name" value="Winged helix' DNA-binding domain"/>
    <property type="match status" value="1"/>
</dbReference>
<evidence type="ECO:0000313" key="5">
    <source>
        <dbReference type="EMBL" id="MFB9948998.1"/>
    </source>
</evidence>
<dbReference type="EMBL" id="JBHMAA010000011">
    <property type="protein sequence ID" value="MFB9948998.1"/>
    <property type="molecule type" value="Genomic_DNA"/>
</dbReference>
<comment type="caution">
    <text evidence="5">The sequence shown here is derived from an EMBL/GenBank/DDBJ whole genome shotgun (WGS) entry which is preliminary data.</text>
</comment>
<dbReference type="SMART" id="SM00895">
    <property type="entry name" value="FCD"/>
    <property type="match status" value="1"/>
</dbReference>
<sequence>MSNLPSLREVVGRHASAAQTAPEMAAVALREAIVTGALQGGATIKQDDVAQLLQISKAPIREALRELQAEGLVQAVKNRGFIVTRMSAAEMDEMFRIRSALEPIAIELAMPMMTSRDIEKGAAFIDKMENLSDLSWMCDLNLNFHLSLYAPSEASHLLKMIRHAHYVSHRYVHASYWAGHSAPASQDEHKAILEACRRRDAAQASQLLRQHIHTAWLTMKSDLARFFVGHGVVPDFRTEAASRIDGRP</sequence>
<dbReference type="Pfam" id="PF07729">
    <property type="entry name" value="FCD"/>
    <property type="match status" value="1"/>
</dbReference>
<feature type="domain" description="HTH gntR-type" evidence="4">
    <location>
        <begin position="19"/>
        <end position="86"/>
    </location>
</feature>
<dbReference type="SUPFAM" id="SSF48008">
    <property type="entry name" value="GntR ligand-binding domain-like"/>
    <property type="match status" value="1"/>
</dbReference>
<evidence type="ECO:0000313" key="6">
    <source>
        <dbReference type="Proteomes" id="UP001589692"/>
    </source>
</evidence>
<dbReference type="InterPro" id="IPR000524">
    <property type="entry name" value="Tscrpt_reg_HTH_GntR"/>
</dbReference>
<reference evidence="5 6" key="1">
    <citation type="submission" date="2024-09" db="EMBL/GenBank/DDBJ databases">
        <authorList>
            <person name="Sun Q."/>
            <person name="Mori K."/>
        </authorList>
    </citation>
    <scope>NUCLEOTIDE SEQUENCE [LARGE SCALE GENOMIC DNA]</scope>
    <source>
        <strain evidence="5 6">TBRC 4938</strain>
    </source>
</reference>
<evidence type="ECO:0000256" key="1">
    <source>
        <dbReference type="ARBA" id="ARBA00023015"/>
    </source>
</evidence>
<dbReference type="PANTHER" id="PTHR43537:SF41">
    <property type="entry name" value="TRANSCRIPTIONAL REGULATORY PROTEIN"/>
    <property type="match status" value="1"/>
</dbReference>
<evidence type="ECO:0000256" key="3">
    <source>
        <dbReference type="ARBA" id="ARBA00023163"/>
    </source>
</evidence>
<keyword evidence="3" id="KW-0804">Transcription</keyword>
<dbReference type="PANTHER" id="PTHR43537">
    <property type="entry name" value="TRANSCRIPTIONAL REGULATOR, GNTR FAMILY"/>
    <property type="match status" value="1"/>
</dbReference>
<dbReference type="InterPro" id="IPR008920">
    <property type="entry name" value="TF_FadR/GntR_C"/>
</dbReference>